<keyword evidence="12" id="KW-0325">Glycoprotein</keyword>
<name>A0A183J5H8_9BILA</name>
<keyword evidence="6" id="KW-0221">Differentiation</keyword>
<organism evidence="20">
    <name type="scientific">Soboliphyme baturini</name>
    <dbReference type="NCBI Taxonomy" id="241478"/>
    <lineage>
        <taxon>Eukaryota</taxon>
        <taxon>Metazoa</taxon>
        <taxon>Ecdysozoa</taxon>
        <taxon>Nematoda</taxon>
        <taxon>Enoplea</taxon>
        <taxon>Dorylaimia</taxon>
        <taxon>Dioctophymatida</taxon>
        <taxon>Dioctophymatoidea</taxon>
        <taxon>Soboliphymatidae</taxon>
        <taxon>Soboliphyme</taxon>
    </lineage>
</organism>
<dbReference type="PROSITE" id="PS51120">
    <property type="entry name" value="LDLRB"/>
    <property type="match status" value="3"/>
</dbReference>
<dbReference type="SUPFAM" id="SSF57196">
    <property type="entry name" value="EGF/Laminin"/>
    <property type="match status" value="1"/>
</dbReference>
<dbReference type="EMBL" id="UZAM01015121">
    <property type="protein sequence ID" value="VDP37325.1"/>
    <property type="molecule type" value="Genomic_DNA"/>
</dbReference>
<dbReference type="GO" id="GO:0042813">
    <property type="term" value="F:Wnt receptor activity"/>
    <property type="evidence" value="ECO:0007669"/>
    <property type="project" value="TreeGrafter"/>
</dbReference>
<sequence length="797" mass="90344">MALWLGFSCVISRTLYFVDSGKQPQTIEMAFLDGSHLTVLKIDRALRNIPACLSIDYETDRLFWVDRMTAMVHYIHLSSFEVATVSLPLGVKPYAISVGLNQTLYFLHGKSTENSYVGSFPLHDPSNVSILRRRTNRVVNLKVFNTKFQNERLTDNQCSRQKGYCQHLCLLGSAGERKCECTSGFTLSADGRSCSGLSRFIMYADSNHIGGIDENGSIALAPLPQVHSPYSLDFLASSGKIYWTDTEINQIISIRRDLTERTVIIEDPYARLESLAIDWIAGNIYWTNRLPGSESGQGVIEVARVSGSHRYIVAYEANDIPRSVISDPVSGYIFWLNSIGIHRSWLDGSDRVTVVKGKNITDISVDVFYRRLCWLDHSISHIACSNYDGDDLKIEYAFSPDLSYVTTFAINNGRLYWSDRKMQNGSIMIASIIHDSAVPVRSIQVTKHRIESYVTDLRIYDVNAQTGSNPCAIDNGGCEQLCLFRGPANVHVCRCSFGQLKEDNRTCAPYRNFLAYSRVHSIDFSYLDVANEPNSPFPMIGNRHYVRNVVGLAFDYEAQRLFYSDIHFGSIFVVSMNETQNNRPVITELVSSEGSVEGLTFDHEHKDLYWTSYTNGSINRVHVEGRLTDGLRPFKVLQLDSSSDKPRGIAVDPCQMRIYWTNWNDNRPSIERSYLSGADRHAIISTDIKTPNALVIDFKTRKLFWSDARLDKIERCEYDGTNRVVILKGKPNHPFGLAVHEDYLYWTDWILRAVVRINKYTGGDFTLIRQNFSRQPMAIIAVSNSSYQCKFTLSNIV</sequence>
<dbReference type="Gene3D" id="2.120.10.30">
    <property type="entry name" value="TolB, C-terminal domain"/>
    <property type="match status" value="3"/>
</dbReference>
<dbReference type="SUPFAM" id="SSF63825">
    <property type="entry name" value="YWTD domain"/>
    <property type="match status" value="3"/>
</dbReference>
<dbReference type="PANTHER" id="PTHR46513">
    <property type="entry name" value="VITELLOGENIN RECEPTOR-LIKE PROTEIN-RELATED-RELATED"/>
    <property type="match status" value="1"/>
</dbReference>
<dbReference type="InterPro" id="IPR000033">
    <property type="entry name" value="LDLR_classB_rpt"/>
</dbReference>
<reference evidence="18 19" key="2">
    <citation type="submission" date="2018-11" db="EMBL/GenBank/DDBJ databases">
        <authorList>
            <consortium name="Pathogen Informatics"/>
        </authorList>
    </citation>
    <scope>NUCLEOTIDE SEQUENCE [LARGE SCALE GENOMIC DNA]</scope>
</reference>
<proteinExistence type="inferred from homology"/>
<evidence type="ECO:0000256" key="2">
    <source>
        <dbReference type="ARBA" id="ARBA00022475"/>
    </source>
</evidence>
<evidence type="ECO:0000256" key="5">
    <source>
        <dbReference type="ARBA" id="ARBA00022737"/>
    </source>
</evidence>
<accession>A0A183J5H8</accession>
<dbReference type="InterPro" id="IPR011042">
    <property type="entry name" value="6-blade_b-propeller_TolB-like"/>
</dbReference>
<evidence type="ECO:0000256" key="10">
    <source>
        <dbReference type="ARBA" id="ARBA00023157"/>
    </source>
</evidence>
<dbReference type="GO" id="GO:0005905">
    <property type="term" value="C:clathrin-coated pit"/>
    <property type="evidence" value="ECO:0007669"/>
    <property type="project" value="UniProtKB-KW"/>
</dbReference>
<dbReference type="SMART" id="SM00135">
    <property type="entry name" value="LY"/>
    <property type="match status" value="11"/>
</dbReference>
<evidence type="ECO:0000256" key="14">
    <source>
        <dbReference type="ARBA" id="ARBA00038070"/>
    </source>
</evidence>
<keyword evidence="11" id="KW-0168">Coated pit</keyword>
<keyword evidence="8" id="KW-0896">Oogenesis</keyword>
<keyword evidence="3" id="KW-0245">EGF-like domain</keyword>
<dbReference type="PANTHER" id="PTHR46513:SF42">
    <property type="entry name" value="PROTEIN CUEBALL"/>
    <property type="match status" value="1"/>
</dbReference>
<dbReference type="Pfam" id="PF24468">
    <property type="entry name" value="EGF_LRP2"/>
    <property type="match status" value="1"/>
</dbReference>
<keyword evidence="2" id="KW-1003">Cell membrane</keyword>
<comment type="similarity">
    <text evidence="14">Belongs to the cueball family.</text>
</comment>
<keyword evidence="5" id="KW-0677">Repeat</keyword>
<dbReference type="InterPro" id="IPR000742">
    <property type="entry name" value="EGF"/>
</dbReference>
<dbReference type="OrthoDB" id="9990982at2759"/>
<keyword evidence="10" id="KW-1015">Disulfide bond</keyword>
<evidence type="ECO:0000256" key="7">
    <source>
        <dbReference type="ARBA" id="ARBA00022871"/>
    </source>
</evidence>
<keyword evidence="4" id="KW-0732">Signal</keyword>
<dbReference type="PROSITE" id="PS01186">
    <property type="entry name" value="EGF_2"/>
    <property type="match status" value="1"/>
</dbReference>
<feature type="repeat" description="LDL-receptor class B" evidence="16">
    <location>
        <begin position="656"/>
        <end position="700"/>
    </location>
</feature>
<evidence type="ECO:0000256" key="6">
    <source>
        <dbReference type="ARBA" id="ARBA00022782"/>
    </source>
</evidence>
<evidence type="ECO:0000256" key="13">
    <source>
        <dbReference type="ARBA" id="ARBA00037878"/>
    </source>
</evidence>
<dbReference type="SMART" id="SM00181">
    <property type="entry name" value="EGF"/>
    <property type="match status" value="2"/>
</dbReference>
<evidence type="ECO:0000313" key="19">
    <source>
        <dbReference type="Proteomes" id="UP000270296"/>
    </source>
</evidence>
<evidence type="ECO:0000313" key="20">
    <source>
        <dbReference type="WBParaSite" id="SBAD_0001150601-mRNA-1"/>
    </source>
</evidence>
<dbReference type="GO" id="GO:0005886">
    <property type="term" value="C:plasma membrane"/>
    <property type="evidence" value="ECO:0007669"/>
    <property type="project" value="TreeGrafter"/>
</dbReference>
<dbReference type="GO" id="GO:0017147">
    <property type="term" value="F:Wnt-protein binding"/>
    <property type="evidence" value="ECO:0007669"/>
    <property type="project" value="TreeGrafter"/>
</dbReference>
<dbReference type="AlphaFoldDB" id="A0A183J5H8"/>
<dbReference type="InterPro" id="IPR056588">
    <property type="entry name" value="EGF_LRP2"/>
</dbReference>
<dbReference type="GO" id="GO:0060070">
    <property type="term" value="P:canonical Wnt signaling pathway"/>
    <property type="evidence" value="ECO:0007669"/>
    <property type="project" value="TreeGrafter"/>
</dbReference>
<evidence type="ECO:0000259" key="17">
    <source>
        <dbReference type="PROSITE" id="PS01186"/>
    </source>
</evidence>
<evidence type="ECO:0000256" key="1">
    <source>
        <dbReference type="ARBA" id="ARBA00004251"/>
    </source>
</evidence>
<feature type="domain" description="EGF-like" evidence="17">
    <location>
        <begin position="179"/>
        <end position="194"/>
    </location>
</feature>
<evidence type="ECO:0000256" key="12">
    <source>
        <dbReference type="ARBA" id="ARBA00023180"/>
    </source>
</evidence>
<feature type="repeat" description="LDL-receptor class B" evidence="16">
    <location>
        <begin position="701"/>
        <end position="743"/>
    </location>
</feature>
<comment type="subcellular location">
    <subcellularLocation>
        <location evidence="1">Cell membrane</location>
        <topology evidence="1">Single-pass type I membrane protein</topology>
    </subcellularLocation>
    <subcellularLocation>
        <location evidence="13">Membrane</location>
        <location evidence="13">Coated pit</location>
    </subcellularLocation>
</comment>
<gene>
    <name evidence="18" type="ORF">SBAD_LOCUS11126</name>
</gene>
<evidence type="ECO:0000256" key="11">
    <source>
        <dbReference type="ARBA" id="ARBA00023176"/>
    </source>
</evidence>
<protein>
    <recommendedName>
        <fullName evidence="15">Protein cueball</fullName>
    </recommendedName>
</protein>
<evidence type="ECO:0000256" key="15">
    <source>
        <dbReference type="ARBA" id="ARBA00040020"/>
    </source>
</evidence>
<evidence type="ECO:0000313" key="18">
    <source>
        <dbReference type="EMBL" id="VDP37325.1"/>
    </source>
</evidence>
<keyword evidence="9" id="KW-0472">Membrane</keyword>
<dbReference type="Pfam" id="PF00058">
    <property type="entry name" value="Ldl_recept_b"/>
    <property type="match status" value="3"/>
</dbReference>
<evidence type="ECO:0000256" key="16">
    <source>
        <dbReference type="PROSITE-ProRule" id="PRU00461"/>
    </source>
</evidence>
<feature type="repeat" description="LDL-receptor class B" evidence="16">
    <location>
        <begin position="239"/>
        <end position="281"/>
    </location>
</feature>
<reference evidence="20" key="1">
    <citation type="submission" date="2016-06" db="UniProtKB">
        <authorList>
            <consortium name="WormBaseParasite"/>
        </authorList>
    </citation>
    <scope>IDENTIFICATION</scope>
</reference>
<keyword evidence="7" id="KW-0744">Spermatogenesis</keyword>
<dbReference type="FunFam" id="2.120.10.30:FF:000241">
    <property type="entry name" value="Low-density lipoprotein receptor-related protein 6"/>
    <property type="match status" value="1"/>
</dbReference>
<evidence type="ECO:0000256" key="3">
    <source>
        <dbReference type="ARBA" id="ARBA00022536"/>
    </source>
</evidence>
<dbReference type="Proteomes" id="UP000270296">
    <property type="component" value="Unassembled WGS sequence"/>
</dbReference>
<dbReference type="WBParaSite" id="SBAD_0001150601-mRNA-1">
    <property type="protein sequence ID" value="SBAD_0001150601-mRNA-1"/>
    <property type="gene ID" value="SBAD_0001150601"/>
</dbReference>
<keyword evidence="19" id="KW-1185">Reference proteome</keyword>
<evidence type="ECO:0000256" key="8">
    <source>
        <dbReference type="ARBA" id="ARBA00022943"/>
    </source>
</evidence>
<dbReference type="InterPro" id="IPR050778">
    <property type="entry name" value="Cueball_EGF_LRP_Nidogen"/>
</dbReference>
<evidence type="ECO:0000256" key="9">
    <source>
        <dbReference type="ARBA" id="ARBA00023136"/>
    </source>
</evidence>
<evidence type="ECO:0000256" key="4">
    <source>
        <dbReference type="ARBA" id="ARBA00022729"/>
    </source>
</evidence>